<dbReference type="Gene3D" id="3.20.20.150">
    <property type="entry name" value="Divalent-metal-dependent TIM barrel enzymes"/>
    <property type="match status" value="1"/>
</dbReference>
<dbReference type="Pfam" id="PF01261">
    <property type="entry name" value="AP_endonuc_2"/>
    <property type="match status" value="1"/>
</dbReference>
<dbReference type="GO" id="GO:0016861">
    <property type="term" value="F:intramolecular oxidoreductase activity, interconverting aldoses and ketoses"/>
    <property type="evidence" value="ECO:0007669"/>
    <property type="project" value="InterPro"/>
</dbReference>
<protein>
    <recommendedName>
        <fullName evidence="2">L-ribulose-5-phosphate 3-epimerase</fullName>
    </recommendedName>
</protein>
<feature type="domain" description="Xylose isomerase-like TIM barrel" evidence="3">
    <location>
        <begin position="31"/>
        <end position="280"/>
    </location>
</feature>
<sequence length="289" mass="32138">MKHESSRNQYSLGIYEKAMPPSLILSEKLLAAARHGYDFMELSIDESDEKLARLEASAQWKRELVNAAQDAGIRILTMCLSGHRKYPIGSADPKTRARGMEIMEGAILLAADLGIRIIQIAGYDAYYEPSTETTQALFAENLAKSVAFAARYGVCLAFETMETPFMNTVEKALRFVRKIDSPFLQIYPDVGNVTNAFEGDITRISQDILGGAGHLVAVHLKETQPGIFREIPYGKGHVNFDTCVEAAFSAGARIFTSEFWYQKGADWELDIGRAHAFLRKKLDRISSGE</sequence>
<reference evidence="4" key="1">
    <citation type="submission" date="2017-02" db="EMBL/GenBank/DDBJ databases">
        <authorList>
            <person name="Regsiter A."/>
            <person name="William W."/>
        </authorList>
    </citation>
    <scope>NUCLEOTIDE SEQUENCE</scope>
    <source>
        <strain evidence="4">Bib</strain>
    </source>
</reference>
<dbReference type="AlphaFoldDB" id="A0A3P3XLV0"/>
<organism evidence="4">
    <name type="scientific">uncultured spirochete</name>
    <dbReference type="NCBI Taxonomy" id="156406"/>
    <lineage>
        <taxon>Bacteria</taxon>
        <taxon>Pseudomonadati</taxon>
        <taxon>Spirochaetota</taxon>
        <taxon>Spirochaetia</taxon>
        <taxon>Spirochaetales</taxon>
        <taxon>environmental samples</taxon>
    </lineage>
</organism>
<dbReference type="InterPro" id="IPR050417">
    <property type="entry name" value="Sugar_Epim/Isomerase"/>
</dbReference>
<dbReference type="GO" id="GO:0034015">
    <property type="term" value="F:L-ribulose-5-phosphate 3-epimerase activity"/>
    <property type="evidence" value="ECO:0007669"/>
    <property type="project" value="TreeGrafter"/>
</dbReference>
<dbReference type="NCBIfam" id="TIGR00542">
    <property type="entry name" value="hxl6Piso_put"/>
    <property type="match status" value="1"/>
</dbReference>
<name>A0A3P3XLV0_9SPIR</name>
<accession>A0A3P3XLV0</accession>
<dbReference type="GO" id="GO:0019852">
    <property type="term" value="P:L-ascorbic acid metabolic process"/>
    <property type="evidence" value="ECO:0007669"/>
    <property type="project" value="TreeGrafter"/>
</dbReference>
<keyword evidence="1 4" id="KW-0413">Isomerase</keyword>
<proteinExistence type="predicted"/>
<dbReference type="InterPro" id="IPR013022">
    <property type="entry name" value="Xyl_isomerase-like_TIM-brl"/>
</dbReference>
<dbReference type="PANTHER" id="PTHR43489:SF1">
    <property type="entry name" value="L-RIBULOSE-5-PHOSPHATE 3-EPIMERASE SGBU-RELATED"/>
    <property type="match status" value="1"/>
</dbReference>
<dbReference type="PANTHER" id="PTHR43489">
    <property type="entry name" value="ISOMERASE"/>
    <property type="match status" value="1"/>
</dbReference>
<dbReference type="InterPro" id="IPR036237">
    <property type="entry name" value="Xyl_isomerase-like_sf"/>
</dbReference>
<gene>
    <name evidence="4" type="primary">ulaE</name>
    <name evidence="4" type="ORF">SPIROBIBN47_80010</name>
</gene>
<dbReference type="InterPro" id="IPR004560">
    <property type="entry name" value="L-Ru-5P_3-Epase"/>
</dbReference>
<evidence type="ECO:0000259" key="3">
    <source>
        <dbReference type="Pfam" id="PF01261"/>
    </source>
</evidence>
<evidence type="ECO:0000256" key="2">
    <source>
        <dbReference type="NCBIfam" id="TIGR00542"/>
    </source>
</evidence>
<dbReference type="SUPFAM" id="SSF51658">
    <property type="entry name" value="Xylose isomerase-like"/>
    <property type="match status" value="1"/>
</dbReference>
<evidence type="ECO:0000313" key="4">
    <source>
        <dbReference type="EMBL" id="SLM15768.1"/>
    </source>
</evidence>
<dbReference type="EMBL" id="FWDM01000040">
    <property type="protein sequence ID" value="SLM15768.1"/>
    <property type="molecule type" value="Genomic_DNA"/>
</dbReference>
<dbReference type="NCBIfam" id="NF009689">
    <property type="entry name" value="PRK13210.1"/>
    <property type="match status" value="1"/>
</dbReference>
<evidence type="ECO:0000256" key="1">
    <source>
        <dbReference type="ARBA" id="ARBA00023235"/>
    </source>
</evidence>